<dbReference type="GeneTree" id="ENSGT00530000067530"/>
<protein>
    <submittedName>
        <fullName evidence="1">Uncharacterized protein</fullName>
    </submittedName>
</protein>
<dbReference type="Ensembl" id="ENSCLMT00005015469.1">
    <property type="protein sequence ID" value="ENSCLMP00005014515.1"/>
    <property type="gene ID" value="ENSCLMG00005007664.1"/>
</dbReference>
<reference evidence="1" key="1">
    <citation type="submission" date="2025-08" db="UniProtKB">
        <authorList>
            <consortium name="Ensembl"/>
        </authorList>
    </citation>
    <scope>IDENTIFICATION</scope>
</reference>
<sequence length="206" mass="23582">MSSQVLAKIGSKQESFATVGAAVRFAGGVDLLVFTKSRFVEEAFAAAAADMRPRLGMLLLMVLQVCQLFKLCLAVLSCLRRLEDTTNDFKHSSHLKGLSPECTRRCLLRLERSAKDLSHSVQEKGRRPVWTSMWRRRSQDATKALSQLWHLSAGCRNLLEHLSQGYGLKPRWARWWRRKLEGSENILPHCGQRNGFSPECVRRWDW</sequence>
<keyword evidence="2" id="KW-1185">Reference proteome</keyword>
<dbReference type="AlphaFoldDB" id="A0A8C2X6T9"/>
<evidence type="ECO:0000313" key="2">
    <source>
        <dbReference type="Proteomes" id="UP000694565"/>
    </source>
</evidence>
<proteinExistence type="predicted"/>
<organism evidence="1 2">
    <name type="scientific">Cyclopterus lumpus</name>
    <name type="common">Lumpsucker</name>
    <dbReference type="NCBI Taxonomy" id="8103"/>
    <lineage>
        <taxon>Eukaryota</taxon>
        <taxon>Metazoa</taxon>
        <taxon>Chordata</taxon>
        <taxon>Craniata</taxon>
        <taxon>Vertebrata</taxon>
        <taxon>Euteleostomi</taxon>
        <taxon>Actinopterygii</taxon>
        <taxon>Neopterygii</taxon>
        <taxon>Teleostei</taxon>
        <taxon>Neoteleostei</taxon>
        <taxon>Acanthomorphata</taxon>
        <taxon>Eupercaria</taxon>
        <taxon>Perciformes</taxon>
        <taxon>Cottioidei</taxon>
        <taxon>Cottales</taxon>
        <taxon>Cyclopteridae</taxon>
        <taxon>Cyclopterus</taxon>
    </lineage>
</organism>
<dbReference type="Proteomes" id="UP000694565">
    <property type="component" value="Unplaced"/>
</dbReference>
<evidence type="ECO:0000313" key="1">
    <source>
        <dbReference type="Ensembl" id="ENSCLMP00005014515.1"/>
    </source>
</evidence>
<reference evidence="1" key="2">
    <citation type="submission" date="2025-09" db="UniProtKB">
        <authorList>
            <consortium name="Ensembl"/>
        </authorList>
    </citation>
    <scope>IDENTIFICATION</scope>
</reference>
<name>A0A8C2X6T9_CYCLU</name>
<accession>A0A8C2X6T9</accession>